<dbReference type="GO" id="GO:0006574">
    <property type="term" value="P:L-valine catabolic process"/>
    <property type="evidence" value="ECO:0007669"/>
    <property type="project" value="TreeGrafter"/>
</dbReference>
<accession>A0A506UFQ8</accession>
<keyword evidence="5" id="KW-0413">Isomerase</keyword>
<evidence type="ECO:0000259" key="4">
    <source>
        <dbReference type="Pfam" id="PF16113"/>
    </source>
</evidence>
<reference evidence="5 6" key="1">
    <citation type="submission" date="2019-06" db="EMBL/GenBank/DDBJ databases">
        <authorList>
            <person name="Li M."/>
        </authorList>
    </citation>
    <scope>NUCLEOTIDE SEQUENCE [LARGE SCALE GENOMIC DNA]</scope>
    <source>
        <strain evidence="5 6">BGMRC2036</strain>
    </source>
</reference>
<evidence type="ECO:0000256" key="2">
    <source>
        <dbReference type="ARBA" id="ARBA00011915"/>
    </source>
</evidence>
<protein>
    <recommendedName>
        <fullName evidence="2">3-hydroxyisobutyryl-CoA hydrolase</fullName>
        <ecNumber evidence="2">3.1.2.4</ecNumber>
    </recommendedName>
</protein>
<evidence type="ECO:0000256" key="3">
    <source>
        <dbReference type="ARBA" id="ARBA00022801"/>
    </source>
</evidence>
<evidence type="ECO:0000313" key="6">
    <source>
        <dbReference type="Proteomes" id="UP000318801"/>
    </source>
</evidence>
<dbReference type="PANTHER" id="PTHR43176">
    <property type="entry name" value="3-HYDROXYISOBUTYRYL-COA HYDROLASE-RELATED"/>
    <property type="match status" value="1"/>
</dbReference>
<proteinExistence type="predicted"/>
<dbReference type="Pfam" id="PF16113">
    <property type="entry name" value="ECH_2"/>
    <property type="match status" value="1"/>
</dbReference>
<dbReference type="PANTHER" id="PTHR43176:SF3">
    <property type="entry name" value="3-HYDROXYISOBUTYRYL-COA HYDROLASE, MITOCHONDRIAL"/>
    <property type="match status" value="1"/>
</dbReference>
<dbReference type="EC" id="3.1.2.4" evidence="2"/>
<dbReference type="Proteomes" id="UP000318801">
    <property type="component" value="Unassembled WGS sequence"/>
</dbReference>
<dbReference type="GO" id="GO:0003860">
    <property type="term" value="F:3-hydroxyisobutyryl-CoA hydrolase activity"/>
    <property type="evidence" value="ECO:0007669"/>
    <property type="project" value="UniProtKB-EC"/>
</dbReference>
<dbReference type="InterPro" id="IPR032259">
    <property type="entry name" value="HIBYL-CoA-H"/>
</dbReference>
<dbReference type="SUPFAM" id="SSF52096">
    <property type="entry name" value="ClpP/crotonase"/>
    <property type="match status" value="1"/>
</dbReference>
<comment type="caution">
    <text evidence="5">The sequence shown here is derived from an EMBL/GenBank/DDBJ whole genome shotgun (WGS) entry which is preliminary data.</text>
</comment>
<dbReference type="RefSeq" id="WP_141147936.1">
    <property type="nucleotide sequence ID" value="NZ_VHLG01000002.1"/>
</dbReference>
<gene>
    <name evidence="5" type="ORF">FJU08_05360</name>
</gene>
<name>A0A506UFQ8_9HYPH</name>
<dbReference type="OrthoDB" id="9790967at2"/>
<keyword evidence="6" id="KW-1185">Reference proteome</keyword>
<dbReference type="CDD" id="cd06558">
    <property type="entry name" value="crotonase-like"/>
    <property type="match status" value="1"/>
</dbReference>
<evidence type="ECO:0000256" key="1">
    <source>
        <dbReference type="ARBA" id="ARBA00001709"/>
    </source>
</evidence>
<organism evidence="5 6">
    <name type="scientific">Martelella alba</name>
    <dbReference type="NCBI Taxonomy" id="2590451"/>
    <lineage>
        <taxon>Bacteria</taxon>
        <taxon>Pseudomonadati</taxon>
        <taxon>Pseudomonadota</taxon>
        <taxon>Alphaproteobacteria</taxon>
        <taxon>Hyphomicrobiales</taxon>
        <taxon>Aurantimonadaceae</taxon>
        <taxon>Martelella</taxon>
    </lineage>
</organism>
<dbReference type="GO" id="GO:0016853">
    <property type="term" value="F:isomerase activity"/>
    <property type="evidence" value="ECO:0007669"/>
    <property type="project" value="UniProtKB-KW"/>
</dbReference>
<comment type="catalytic activity">
    <reaction evidence="1">
        <text>3-hydroxy-2-methylpropanoyl-CoA + H2O = 3-hydroxy-2-methylpropanoate + CoA + H(+)</text>
        <dbReference type="Rhea" id="RHEA:20888"/>
        <dbReference type="ChEBI" id="CHEBI:11805"/>
        <dbReference type="ChEBI" id="CHEBI:15377"/>
        <dbReference type="ChEBI" id="CHEBI:15378"/>
        <dbReference type="ChEBI" id="CHEBI:57287"/>
        <dbReference type="ChEBI" id="CHEBI:57340"/>
        <dbReference type="EC" id="3.1.2.4"/>
    </reaction>
</comment>
<dbReference type="AlphaFoldDB" id="A0A506UFQ8"/>
<dbReference type="GO" id="GO:0005829">
    <property type="term" value="C:cytosol"/>
    <property type="evidence" value="ECO:0007669"/>
    <property type="project" value="TreeGrafter"/>
</dbReference>
<dbReference type="InterPro" id="IPR045004">
    <property type="entry name" value="ECH_dom"/>
</dbReference>
<dbReference type="NCBIfam" id="NF004127">
    <property type="entry name" value="PRK05617.1"/>
    <property type="match status" value="1"/>
</dbReference>
<dbReference type="EMBL" id="VHLG01000002">
    <property type="protein sequence ID" value="TPW32426.1"/>
    <property type="molecule type" value="Genomic_DNA"/>
</dbReference>
<evidence type="ECO:0000313" key="5">
    <source>
        <dbReference type="EMBL" id="TPW32426.1"/>
    </source>
</evidence>
<feature type="domain" description="Enoyl-CoA hydratase/isomerase" evidence="4">
    <location>
        <begin position="19"/>
        <end position="345"/>
    </location>
</feature>
<sequence length="359" mass="39137">MDVKVMTDAPVLIETRGAVGLITINRPKALNALTHQIICDMHAAITRFEHDPQIAAILVTGNGSRGLCAGGDIRELREKVLANDATAIDFLADEYRMNAHIARLDKPYIAIMDGIVMGGGLGISAHGSHRIVTEKSRIAMPETGIGLLPDIGATWFLSLPDHEFGTYMGLSGATVGPADAIRMKIADHFVPASRLPRLVEAILALDGETLEQALDPLIAGFATSPAFSPIEFEHRLIDIAFRHDDVSQILAALRRDGGEFALQTASQIEGRCPVSVKLTLRLIRKGGRSERLEDCLEREFAAGQKMIFRPDFAEGVRATLVDKDRNPHWSPASLSEVDDAMIDDLIHHANRRLFPAKGH</sequence>
<keyword evidence="3" id="KW-0378">Hydrolase</keyword>
<dbReference type="Gene3D" id="3.90.226.10">
    <property type="entry name" value="2-enoyl-CoA Hydratase, Chain A, domain 1"/>
    <property type="match status" value="1"/>
</dbReference>
<dbReference type="InterPro" id="IPR029045">
    <property type="entry name" value="ClpP/crotonase-like_dom_sf"/>
</dbReference>